<proteinExistence type="predicted"/>
<feature type="non-terminal residue" evidence="2">
    <location>
        <position position="1"/>
    </location>
</feature>
<protein>
    <submittedName>
        <fullName evidence="2">Uncharacterized protein</fullName>
    </submittedName>
</protein>
<name>A0A1X0RJE1_RHIZD</name>
<sequence>WLHPQSSFSNFINLLLDWSKFVFVNHPNSLWHHPKFAYFIGHGLGLGLVKAMVSVLVTMSESSSLVIKVFQSPKFIQLLAESIIKKDCPSFSFVQVELLGNGSYFALYMAQSCAILLEIQSNITKISMKQSVKKCLEVFYRFDIQPLLVILCVDKISSSCIIILKDAIDSIEDEPNKLDPLVVFAIYFSNDEIQKQKLRDIGNPYTRDINDC</sequence>
<dbReference type="EMBL" id="KV921804">
    <property type="protein sequence ID" value="ORE12193.1"/>
    <property type="molecule type" value="Genomic_DNA"/>
</dbReference>
<evidence type="ECO:0000256" key="1">
    <source>
        <dbReference type="SAM" id="Phobius"/>
    </source>
</evidence>
<evidence type="ECO:0000313" key="2">
    <source>
        <dbReference type="EMBL" id="ORE12193.1"/>
    </source>
</evidence>
<dbReference type="AlphaFoldDB" id="A0A1X0RJE1"/>
<dbReference type="Proteomes" id="UP000242381">
    <property type="component" value="Unassembled WGS sequence"/>
</dbReference>
<gene>
    <name evidence="2" type="ORF">BCV71DRAFT_283522</name>
</gene>
<keyword evidence="1" id="KW-1133">Transmembrane helix</keyword>
<reference evidence="2 3" key="1">
    <citation type="journal article" date="2016" name="Proc. Natl. Acad. Sci. U.S.A.">
        <title>Lipid metabolic changes in an early divergent fungus govern the establishment of a mutualistic symbiosis with endobacteria.</title>
        <authorList>
            <person name="Lastovetsky O.A."/>
            <person name="Gaspar M.L."/>
            <person name="Mondo S.J."/>
            <person name="LaButti K.M."/>
            <person name="Sandor L."/>
            <person name="Grigoriev I.V."/>
            <person name="Henry S.A."/>
            <person name="Pawlowska T.E."/>
        </authorList>
    </citation>
    <scope>NUCLEOTIDE SEQUENCE [LARGE SCALE GENOMIC DNA]</scope>
    <source>
        <strain evidence="2 3">ATCC 11559</strain>
    </source>
</reference>
<accession>A0A1X0RJE1</accession>
<feature type="transmembrane region" description="Helical" evidence="1">
    <location>
        <begin position="36"/>
        <end position="58"/>
    </location>
</feature>
<organism evidence="2 3">
    <name type="scientific">Rhizopus microsporus</name>
    <dbReference type="NCBI Taxonomy" id="58291"/>
    <lineage>
        <taxon>Eukaryota</taxon>
        <taxon>Fungi</taxon>
        <taxon>Fungi incertae sedis</taxon>
        <taxon>Mucoromycota</taxon>
        <taxon>Mucoromycotina</taxon>
        <taxon>Mucoromycetes</taxon>
        <taxon>Mucorales</taxon>
        <taxon>Mucorineae</taxon>
        <taxon>Rhizopodaceae</taxon>
        <taxon>Rhizopus</taxon>
    </lineage>
</organism>
<evidence type="ECO:0000313" key="3">
    <source>
        <dbReference type="Proteomes" id="UP000242381"/>
    </source>
</evidence>
<keyword evidence="1" id="KW-0472">Membrane</keyword>
<keyword evidence="1" id="KW-0812">Transmembrane</keyword>